<dbReference type="EMBL" id="OX596114">
    <property type="protein sequence ID" value="CAN0457871.1"/>
    <property type="molecule type" value="Genomic_DNA"/>
</dbReference>
<evidence type="ECO:0000313" key="1">
    <source>
        <dbReference type="EMBL" id="CAN0457871.1"/>
    </source>
</evidence>
<sequence length="66" mass="7181">HSSSASYSLLKSLLRVPRGLHSSRVSETLISWWLQAPSALPTWGRPCWSPHCLSGCCRPCVSLSGS</sequence>
<protein>
    <submittedName>
        <fullName evidence="1">Uncharacterized protein</fullName>
    </submittedName>
</protein>
<accession>A0AC59ZKX7</accession>
<proteinExistence type="predicted"/>
<reference evidence="1" key="2">
    <citation type="submission" date="2025-03" db="EMBL/GenBank/DDBJ databases">
        <authorList>
            <consortium name="ELIXIR-Norway"/>
            <consortium name="Elixir Norway"/>
        </authorList>
    </citation>
    <scope>NUCLEOTIDE SEQUENCE</scope>
</reference>
<evidence type="ECO:0000313" key="2">
    <source>
        <dbReference type="Proteomes" id="UP001162501"/>
    </source>
</evidence>
<name>A0AC59ZKX7_RANTA</name>
<gene>
    <name evidence="1" type="ORF">MRATA1EN22A_LOCUS19820</name>
</gene>
<feature type="non-terminal residue" evidence="1">
    <location>
        <position position="1"/>
    </location>
</feature>
<feature type="non-terminal residue" evidence="1">
    <location>
        <position position="66"/>
    </location>
</feature>
<dbReference type="Proteomes" id="UP001162501">
    <property type="component" value="Chromosome 30"/>
</dbReference>
<reference evidence="1" key="1">
    <citation type="submission" date="2023-05" db="EMBL/GenBank/DDBJ databases">
        <authorList>
            <consortium name="ELIXIR-Norway"/>
        </authorList>
    </citation>
    <scope>NUCLEOTIDE SEQUENCE</scope>
</reference>
<organism evidence="1 2">
    <name type="scientific">Rangifer tarandus platyrhynchus</name>
    <name type="common">Svalbard reindeer</name>
    <dbReference type="NCBI Taxonomy" id="3082113"/>
    <lineage>
        <taxon>Eukaryota</taxon>
        <taxon>Metazoa</taxon>
        <taxon>Chordata</taxon>
        <taxon>Craniata</taxon>
        <taxon>Vertebrata</taxon>
        <taxon>Euteleostomi</taxon>
        <taxon>Mammalia</taxon>
        <taxon>Eutheria</taxon>
        <taxon>Laurasiatheria</taxon>
        <taxon>Artiodactyla</taxon>
        <taxon>Ruminantia</taxon>
        <taxon>Pecora</taxon>
        <taxon>Cervidae</taxon>
        <taxon>Odocoileinae</taxon>
        <taxon>Rangifer</taxon>
    </lineage>
</organism>